<evidence type="ECO:0000313" key="1">
    <source>
        <dbReference type="EMBL" id="KII69629.1"/>
    </source>
</evidence>
<protein>
    <submittedName>
        <fullName evidence="1">Uncharacterized protein</fullName>
    </submittedName>
</protein>
<reference evidence="1 2" key="1">
    <citation type="journal article" date="2014" name="Genome Biol. Evol.">
        <title>The genome of the myxosporean Thelohanellus kitauei shows adaptations to nutrient acquisition within its fish host.</title>
        <authorList>
            <person name="Yang Y."/>
            <person name="Xiong J."/>
            <person name="Zhou Z."/>
            <person name="Huo F."/>
            <person name="Miao W."/>
            <person name="Ran C."/>
            <person name="Liu Y."/>
            <person name="Zhang J."/>
            <person name="Feng J."/>
            <person name="Wang M."/>
            <person name="Wang M."/>
            <person name="Wang L."/>
            <person name="Yao B."/>
        </authorList>
    </citation>
    <scope>NUCLEOTIDE SEQUENCE [LARGE SCALE GENOMIC DNA]</scope>
    <source>
        <strain evidence="1">Wuqing</strain>
    </source>
</reference>
<gene>
    <name evidence="1" type="ORF">RF11_10216</name>
</gene>
<proteinExistence type="predicted"/>
<dbReference type="Proteomes" id="UP000031668">
    <property type="component" value="Unassembled WGS sequence"/>
</dbReference>
<evidence type="ECO:0000313" key="2">
    <source>
        <dbReference type="Proteomes" id="UP000031668"/>
    </source>
</evidence>
<keyword evidence="2" id="KW-1185">Reference proteome</keyword>
<dbReference type="AlphaFoldDB" id="A0A0C2IWB9"/>
<sequence>MVKKIRVSNKAKLTFMLSSIVHVTGLKFPSIRYHPRYLGCQPNIDKFEIKKIDVHYIPRKYMPHACALDKIGVNKVCCNSSPRGETGCRYPKFYRIHKYKYIFLYNLRHSHGEKFYE</sequence>
<comment type="caution">
    <text evidence="1">The sequence shown here is derived from an EMBL/GenBank/DDBJ whole genome shotgun (WGS) entry which is preliminary data.</text>
</comment>
<name>A0A0C2IWB9_THEKT</name>
<dbReference type="EMBL" id="JWZT01002340">
    <property type="protein sequence ID" value="KII69629.1"/>
    <property type="molecule type" value="Genomic_DNA"/>
</dbReference>
<organism evidence="1 2">
    <name type="scientific">Thelohanellus kitauei</name>
    <name type="common">Myxosporean</name>
    <dbReference type="NCBI Taxonomy" id="669202"/>
    <lineage>
        <taxon>Eukaryota</taxon>
        <taxon>Metazoa</taxon>
        <taxon>Cnidaria</taxon>
        <taxon>Myxozoa</taxon>
        <taxon>Myxosporea</taxon>
        <taxon>Bivalvulida</taxon>
        <taxon>Platysporina</taxon>
        <taxon>Myxobolidae</taxon>
        <taxon>Thelohanellus</taxon>
    </lineage>
</organism>
<accession>A0A0C2IWB9</accession>